<evidence type="ECO:0000256" key="1">
    <source>
        <dbReference type="ARBA" id="ARBA00022649"/>
    </source>
</evidence>
<accession>A0A5J5JZK2</accession>
<dbReference type="Proteomes" id="UP000327011">
    <property type="component" value="Unassembled WGS sequence"/>
</dbReference>
<keyword evidence="3 6" id="KW-0479">Metal-binding</keyword>
<dbReference type="AlphaFoldDB" id="A0A5J5JZK2"/>
<evidence type="ECO:0000313" key="9">
    <source>
        <dbReference type="Proteomes" id="UP000327011"/>
    </source>
</evidence>
<dbReference type="EC" id="3.1.-.-" evidence="6"/>
<dbReference type="GO" id="GO:0090729">
    <property type="term" value="F:toxin activity"/>
    <property type="evidence" value="ECO:0007669"/>
    <property type="project" value="UniProtKB-KW"/>
</dbReference>
<evidence type="ECO:0000256" key="3">
    <source>
        <dbReference type="ARBA" id="ARBA00022723"/>
    </source>
</evidence>
<sequence>MILCDTGPLVAAFNRADKDHARCVRFLAQNWTKLVVPSLAVTEICHLLSDPVRRGSPTLAAEFCAAIADDELRVIEVTPHDYRRMSELLSAYASLRLQAVDACVIALAERFDLRQVATLDQRDYLVVAPRHLPKGQRLTILPAD</sequence>
<feature type="binding site" evidence="6">
    <location>
        <position position="5"/>
    </location>
    <ligand>
        <name>Mg(2+)</name>
        <dbReference type="ChEBI" id="CHEBI:18420"/>
    </ligand>
</feature>
<keyword evidence="9" id="KW-1185">Reference proteome</keyword>
<comment type="caution">
    <text evidence="8">The sequence shown here is derived from an EMBL/GenBank/DDBJ whole genome shotgun (WGS) entry which is preliminary data.</text>
</comment>
<feature type="binding site" evidence="6">
    <location>
        <position position="101"/>
    </location>
    <ligand>
        <name>Mg(2+)</name>
        <dbReference type="ChEBI" id="CHEBI:18420"/>
    </ligand>
</feature>
<gene>
    <name evidence="6" type="primary">vapC</name>
    <name evidence="8" type="ORF">F5972_23435</name>
</gene>
<dbReference type="InterPro" id="IPR002716">
    <property type="entry name" value="PIN_dom"/>
</dbReference>
<dbReference type="GO" id="GO:0004540">
    <property type="term" value="F:RNA nuclease activity"/>
    <property type="evidence" value="ECO:0007669"/>
    <property type="project" value="InterPro"/>
</dbReference>
<evidence type="ECO:0000259" key="7">
    <source>
        <dbReference type="Pfam" id="PF01850"/>
    </source>
</evidence>
<dbReference type="Gene3D" id="3.40.50.1010">
    <property type="entry name" value="5'-nuclease"/>
    <property type="match status" value="1"/>
</dbReference>
<proteinExistence type="inferred from homology"/>
<keyword evidence="5 6" id="KW-0460">Magnesium</keyword>
<feature type="domain" description="PIN" evidence="7">
    <location>
        <begin position="2"/>
        <end position="122"/>
    </location>
</feature>
<evidence type="ECO:0000256" key="4">
    <source>
        <dbReference type="ARBA" id="ARBA00022801"/>
    </source>
</evidence>
<dbReference type="EMBL" id="VYTZ01000008">
    <property type="protein sequence ID" value="KAA9376379.1"/>
    <property type="molecule type" value="Genomic_DNA"/>
</dbReference>
<comment type="cofactor">
    <cofactor evidence="6">
        <name>Mg(2+)</name>
        <dbReference type="ChEBI" id="CHEBI:18420"/>
    </cofactor>
</comment>
<keyword evidence="1 6" id="KW-1277">Toxin-antitoxin system</keyword>
<dbReference type="GO" id="GO:0016787">
    <property type="term" value="F:hydrolase activity"/>
    <property type="evidence" value="ECO:0007669"/>
    <property type="project" value="UniProtKB-KW"/>
</dbReference>
<dbReference type="InterPro" id="IPR029060">
    <property type="entry name" value="PIN-like_dom_sf"/>
</dbReference>
<protein>
    <recommendedName>
        <fullName evidence="6">Ribonuclease VapC</fullName>
        <shortName evidence="6">RNase VapC</shortName>
        <ecNumber evidence="6">3.1.-.-</ecNumber>
    </recommendedName>
    <alternativeName>
        <fullName evidence="6">Toxin VapC</fullName>
    </alternativeName>
</protein>
<keyword evidence="4 6" id="KW-0378">Hydrolase</keyword>
<organism evidence="8 9">
    <name type="scientific">Microbispora cellulosiformans</name>
    <dbReference type="NCBI Taxonomy" id="2614688"/>
    <lineage>
        <taxon>Bacteria</taxon>
        <taxon>Bacillati</taxon>
        <taxon>Actinomycetota</taxon>
        <taxon>Actinomycetes</taxon>
        <taxon>Streptosporangiales</taxon>
        <taxon>Streptosporangiaceae</taxon>
        <taxon>Microbispora</taxon>
    </lineage>
</organism>
<keyword evidence="6" id="KW-0800">Toxin</keyword>
<evidence type="ECO:0000256" key="2">
    <source>
        <dbReference type="ARBA" id="ARBA00022722"/>
    </source>
</evidence>
<dbReference type="InterPro" id="IPR022907">
    <property type="entry name" value="VapC_family"/>
</dbReference>
<dbReference type="RefSeq" id="WP_150935873.1">
    <property type="nucleotide sequence ID" value="NZ_VYTZ01000008.1"/>
</dbReference>
<dbReference type="Pfam" id="PF01850">
    <property type="entry name" value="PIN"/>
    <property type="match status" value="1"/>
</dbReference>
<dbReference type="HAMAP" id="MF_00265">
    <property type="entry name" value="VapC_Nob1"/>
    <property type="match status" value="1"/>
</dbReference>
<keyword evidence="2 6" id="KW-0540">Nuclease</keyword>
<evidence type="ECO:0000313" key="8">
    <source>
        <dbReference type="EMBL" id="KAA9376379.1"/>
    </source>
</evidence>
<comment type="function">
    <text evidence="6">Toxic component of a toxin-antitoxin (TA) system. An RNase.</text>
</comment>
<reference evidence="8 9" key="1">
    <citation type="submission" date="2019-09" db="EMBL/GenBank/DDBJ databases">
        <title>Screening of Novel Bioactive Compounds from Soil-Associated.</title>
        <authorList>
            <person name="Gong X."/>
        </authorList>
    </citation>
    <scope>NUCLEOTIDE SEQUENCE [LARGE SCALE GENOMIC DNA]</scope>
    <source>
        <strain evidence="8 9">Gxj-6</strain>
    </source>
</reference>
<evidence type="ECO:0000256" key="5">
    <source>
        <dbReference type="ARBA" id="ARBA00022842"/>
    </source>
</evidence>
<comment type="similarity">
    <text evidence="6">Belongs to the PINc/VapC protein family.</text>
</comment>
<dbReference type="SUPFAM" id="SSF88723">
    <property type="entry name" value="PIN domain-like"/>
    <property type="match status" value="1"/>
</dbReference>
<name>A0A5J5JZK2_9ACTN</name>
<dbReference type="GO" id="GO:0000287">
    <property type="term" value="F:magnesium ion binding"/>
    <property type="evidence" value="ECO:0007669"/>
    <property type="project" value="UniProtKB-UniRule"/>
</dbReference>
<evidence type="ECO:0000256" key="6">
    <source>
        <dbReference type="HAMAP-Rule" id="MF_00265"/>
    </source>
</evidence>